<keyword evidence="4" id="KW-0560">Oxidoreductase</keyword>
<dbReference type="GO" id="GO:0004497">
    <property type="term" value="F:monooxygenase activity"/>
    <property type="evidence" value="ECO:0007669"/>
    <property type="project" value="InterPro"/>
</dbReference>
<dbReference type="Pfam" id="PF00067">
    <property type="entry name" value="p450"/>
    <property type="match status" value="1"/>
</dbReference>
<sequence>MSFWSSRVQSLTQALYHLAANSECIKPLREEIERVVSQEGWTKLAMGELLKLDSFLKESQRLSGLGPQTVHVFTRIPAGITITIAALPTHMDDGIYPNAKEVDAFRFVNMKGDNS</sequence>
<evidence type="ECO:0000256" key="4">
    <source>
        <dbReference type="ARBA" id="ARBA00023002"/>
    </source>
</evidence>
<comment type="cofactor">
    <cofactor evidence="1">
        <name>heme</name>
        <dbReference type="ChEBI" id="CHEBI:30413"/>
    </cofactor>
</comment>
<evidence type="ECO:0000256" key="3">
    <source>
        <dbReference type="ARBA" id="ARBA00022723"/>
    </source>
</evidence>
<comment type="caution">
    <text evidence="6">The sequence shown here is derived from an EMBL/GenBank/DDBJ whole genome shotgun (WGS) entry which is preliminary data.</text>
</comment>
<dbReference type="InterPro" id="IPR036396">
    <property type="entry name" value="Cyt_P450_sf"/>
</dbReference>
<name>A0A8H5HJ49_9AGAR</name>
<gene>
    <name evidence="6" type="ORF">D9615_003288</name>
</gene>
<dbReference type="PANTHER" id="PTHR46206">
    <property type="entry name" value="CYTOCHROME P450"/>
    <property type="match status" value="1"/>
</dbReference>
<protein>
    <submittedName>
        <fullName evidence="6">Uncharacterized protein</fullName>
    </submittedName>
</protein>
<dbReference type="EMBL" id="JAACJP010000005">
    <property type="protein sequence ID" value="KAF5384086.1"/>
    <property type="molecule type" value="Genomic_DNA"/>
</dbReference>
<dbReference type="Gene3D" id="1.10.630.10">
    <property type="entry name" value="Cytochrome P450"/>
    <property type="match status" value="1"/>
</dbReference>
<accession>A0A8H5HJ49</accession>
<dbReference type="SUPFAM" id="SSF48264">
    <property type="entry name" value="Cytochrome P450"/>
    <property type="match status" value="1"/>
</dbReference>
<dbReference type="OrthoDB" id="1844152at2759"/>
<dbReference type="GO" id="GO:0005506">
    <property type="term" value="F:iron ion binding"/>
    <property type="evidence" value="ECO:0007669"/>
    <property type="project" value="InterPro"/>
</dbReference>
<proteinExistence type="inferred from homology"/>
<keyword evidence="7" id="KW-1185">Reference proteome</keyword>
<dbReference type="InterPro" id="IPR001128">
    <property type="entry name" value="Cyt_P450"/>
</dbReference>
<evidence type="ECO:0000256" key="5">
    <source>
        <dbReference type="ARBA" id="ARBA00023004"/>
    </source>
</evidence>
<keyword evidence="5" id="KW-0408">Iron</keyword>
<dbReference type="Proteomes" id="UP000565441">
    <property type="component" value="Unassembled WGS sequence"/>
</dbReference>
<evidence type="ECO:0000313" key="6">
    <source>
        <dbReference type="EMBL" id="KAF5384086.1"/>
    </source>
</evidence>
<evidence type="ECO:0000313" key="7">
    <source>
        <dbReference type="Proteomes" id="UP000565441"/>
    </source>
</evidence>
<reference evidence="6 7" key="1">
    <citation type="journal article" date="2020" name="ISME J.">
        <title>Uncovering the hidden diversity of litter-decomposition mechanisms in mushroom-forming fungi.</title>
        <authorList>
            <person name="Floudas D."/>
            <person name="Bentzer J."/>
            <person name="Ahren D."/>
            <person name="Johansson T."/>
            <person name="Persson P."/>
            <person name="Tunlid A."/>
        </authorList>
    </citation>
    <scope>NUCLEOTIDE SEQUENCE [LARGE SCALE GENOMIC DNA]</scope>
    <source>
        <strain evidence="6 7">CBS 661.87</strain>
    </source>
</reference>
<dbReference type="GO" id="GO:0020037">
    <property type="term" value="F:heme binding"/>
    <property type="evidence" value="ECO:0007669"/>
    <property type="project" value="InterPro"/>
</dbReference>
<organism evidence="6 7">
    <name type="scientific">Tricholomella constricta</name>
    <dbReference type="NCBI Taxonomy" id="117010"/>
    <lineage>
        <taxon>Eukaryota</taxon>
        <taxon>Fungi</taxon>
        <taxon>Dikarya</taxon>
        <taxon>Basidiomycota</taxon>
        <taxon>Agaricomycotina</taxon>
        <taxon>Agaricomycetes</taxon>
        <taxon>Agaricomycetidae</taxon>
        <taxon>Agaricales</taxon>
        <taxon>Tricholomatineae</taxon>
        <taxon>Lyophyllaceae</taxon>
        <taxon>Tricholomella</taxon>
    </lineage>
</organism>
<dbReference type="GO" id="GO:0016705">
    <property type="term" value="F:oxidoreductase activity, acting on paired donors, with incorporation or reduction of molecular oxygen"/>
    <property type="evidence" value="ECO:0007669"/>
    <property type="project" value="InterPro"/>
</dbReference>
<evidence type="ECO:0000256" key="1">
    <source>
        <dbReference type="ARBA" id="ARBA00001971"/>
    </source>
</evidence>
<dbReference type="AlphaFoldDB" id="A0A8H5HJ49"/>
<evidence type="ECO:0000256" key="2">
    <source>
        <dbReference type="ARBA" id="ARBA00010617"/>
    </source>
</evidence>
<comment type="similarity">
    <text evidence="2">Belongs to the cytochrome P450 family.</text>
</comment>
<keyword evidence="3" id="KW-0479">Metal-binding</keyword>